<keyword evidence="2" id="KW-1133">Transmembrane helix</keyword>
<feature type="transmembrane region" description="Helical" evidence="2">
    <location>
        <begin position="317"/>
        <end position="340"/>
    </location>
</feature>
<protein>
    <submittedName>
        <fullName evidence="3">Uncharacterized protein</fullName>
    </submittedName>
</protein>
<feature type="transmembrane region" description="Helical" evidence="2">
    <location>
        <begin position="360"/>
        <end position="378"/>
    </location>
</feature>
<sequence length="439" mass="49757">MAPPVSPVSLLSPTKHRGRGSRCAMACSCCDAVEEEVKKVEENLAEVVQDAAQAIETVVEKAEDVVESVAHDLEAASEHGMLVVKGFLEEKLRMTLKALLKNVPKIIKQATDDQDLPKFGKDMKDDAIDIVWHNVEEEIIREIEETTFGEAEDPGAPVCCCCVNFVRYHLYPYDRGLPGVFQDPLFLLCFLIALFPLFSIAPYMFFLIFFMIDKTDEFQMLFFIVQVRGMQFPSDGLLAVYIRYIELFVCVQDGKDCLADTILPSTFQEVGLYMDFIGYVLRLLLVWFSFFLLCRARRQRPPNDPFEGRKSRIGGNMIYLLVFDLVLSLGGIGAILGVLAQKDWDLISLQIMSMMNFVKFVHGFFSMPFFLLLVVPLLRNIFLHTWPTGYDRQGRCRRYIGPQPPTPKDSEKVFPELAAGEVSEVFEKVKKSFLGSKSA</sequence>
<dbReference type="PANTHER" id="PTHR40849:SF2">
    <property type="entry name" value="RGS DOMAIN-CONTAINING PROTEIN"/>
    <property type="match status" value="1"/>
</dbReference>
<gene>
    <name evidence="3" type="ORF">CCMP2556_LOCUS50500</name>
</gene>
<keyword evidence="2" id="KW-0472">Membrane</keyword>
<evidence type="ECO:0000256" key="1">
    <source>
        <dbReference type="SAM" id="Coils"/>
    </source>
</evidence>
<comment type="caution">
    <text evidence="3">The sequence shown here is derived from an EMBL/GenBank/DDBJ whole genome shotgun (WGS) entry which is preliminary data.</text>
</comment>
<keyword evidence="2" id="KW-0812">Transmembrane</keyword>
<evidence type="ECO:0000256" key="2">
    <source>
        <dbReference type="SAM" id="Phobius"/>
    </source>
</evidence>
<reference evidence="3 4" key="1">
    <citation type="submission" date="2024-02" db="EMBL/GenBank/DDBJ databases">
        <authorList>
            <person name="Chen Y."/>
            <person name="Shah S."/>
            <person name="Dougan E. K."/>
            <person name="Thang M."/>
            <person name="Chan C."/>
        </authorList>
    </citation>
    <scope>NUCLEOTIDE SEQUENCE [LARGE SCALE GENOMIC DNA]</scope>
</reference>
<dbReference type="Proteomes" id="UP001642484">
    <property type="component" value="Unassembled WGS sequence"/>
</dbReference>
<dbReference type="PANTHER" id="PTHR40849">
    <property type="entry name" value="C2 CALCIUM-DEPENDENT MEMBRANE TARGETING"/>
    <property type="match status" value="1"/>
</dbReference>
<dbReference type="EMBL" id="CAXAMN010027095">
    <property type="protein sequence ID" value="CAK9108353.1"/>
    <property type="molecule type" value="Genomic_DNA"/>
</dbReference>
<feature type="coiled-coil region" evidence="1">
    <location>
        <begin position="30"/>
        <end position="57"/>
    </location>
</feature>
<keyword evidence="1" id="KW-0175">Coiled coil</keyword>
<feature type="transmembrane region" description="Helical" evidence="2">
    <location>
        <begin position="185"/>
        <end position="212"/>
    </location>
</feature>
<accession>A0ABP0S7K4</accession>
<evidence type="ECO:0000313" key="4">
    <source>
        <dbReference type="Proteomes" id="UP001642484"/>
    </source>
</evidence>
<feature type="transmembrane region" description="Helical" evidence="2">
    <location>
        <begin position="276"/>
        <end position="296"/>
    </location>
</feature>
<evidence type="ECO:0000313" key="3">
    <source>
        <dbReference type="EMBL" id="CAK9108353.1"/>
    </source>
</evidence>
<name>A0ABP0S7K4_9DINO</name>
<proteinExistence type="predicted"/>
<organism evidence="3 4">
    <name type="scientific">Durusdinium trenchii</name>
    <dbReference type="NCBI Taxonomy" id="1381693"/>
    <lineage>
        <taxon>Eukaryota</taxon>
        <taxon>Sar</taxon>
        <taxon>Alveolata</taxon>
        <taxon>Dinophyceae</taxon>
        <taxon>Suessiales</taxon>
        <taxon>Symbiodiniaceae</taxon>
        <taxon>Durusdinium</taxon>
    </lineage>
</organism>
<keyword evidence="4" id="KW-1185">Reference proteome</keyword>